<protein>
    <submittedName>
        <fullName evidence="2">Zinc finger, CCHC-type</fullName>
    </submittedName>
</protein>
<sequence length="323" mass="36486">MSIQLPSPPPLSDYPSSLLCLCQTQNPFVDLSLREAPKFAVCNTILVVLQICDCRSIRLSSPPREAPKSAVCRTIPTVLQIYLEKNDVARLISTILDGTNYITWAHQMRSFLIGRKLWRIVTGDITKPVKSTIPVKNTGKNNTEHNDANTSDIIVHETTTEDIKYIERLEDWDSKNHQIITWLEYESVHAALLHRNPLPSLDTTVQEILFEEKRLGIISSLPFDVTLATAHLRQANETSFCKNYKLHGYKFTNCPTIEYRYCYKRSHILDNCLTHPPRPPGHSHKPKFSLKAGSSSVVVVAATSFDITAPSSLQLTNLHDLLK</sequence>
<dbReference type="EMBL" id="SSTD01009418">
    <property type="protein sequence ID" value="TYK14220.1"/>
    <property type="molecule type" value="Genomic_DNA"/>
</dbReference>
<dbReference type="Pfam" id="PF13961">
    <property type="entry name" value="DUF4219"/>
    <property type="match status" value="1"/>
</dbReference>
<comment type="caution">
    <text evidence="2">The sequence shown here is derived from an EMBL/GenBank/DDBJ whole genome shotgun (WGS) entry which is preliminary data.</text>
</comment>
<dbReference type="InterPro" id="IPR025314">
    <property type="entry name" value="DUF4219"/>
</dbReference>
<organism evidence="2 3">
    <name type="scientific">Cucumis melo var. makuwa</name>
    <name type="common">Oriental melon</name>
    <dbReference type="NCBI Taxonomy" id="1194695"/>
    <lineage>
        <taxon>Eukaryota</taxon>
        <taxon>Viridiplantae</taxon>
        <taxon>Streptophyta</taxon>
        <taxon>Embryophyta</taxon>
        <taxon>Tracheophyta</taxon>
        <taxon>Spermatophyta</taxon>
        <taxon>Magnoliopsida</taxon>
        <taxon>eudicotyledons</taxon>
        <taxon>Gunneridae</taxon>
        <taxon>Pentapetalae</taxon>
        <taxon>rosids</taxon>
        <taxon>fabids</taxon>
        <taxon>Cucurbitales</taxon>
        <taxon>Cucurbitaceae</taxon>
        <taxon>Benincaseae</taxon>
        <taxon>Cucumis</taxon>
    </lineage>
</organism>
<dbReference type="Proteomes" id="UP000321947">
    <property type="component" value="Unassembled WGS sequence"/>
</dbReference>
<feature type="domain" description="DUF4219" evidence="1">
    <location>
        <begin position="96"/>
        <end position="121"/>
    </location>
</feature>
<gene>
    <name evidence="2" type="ORF">E5676_scaffold5G00470</name>
</gene>
<dbReference type="AlphaFoldDB" id="A0A5D3CS33"/>
<evidence type="ECO:0000313" key="3">
    <source>
        <dbReference type="Proteomes" id="UP000321947"/>
    </source>
</evidence>
<proteinExistence type="predicted"/>
<evidence type="ECO:0000313" key="2">
    <source>
        <dbReference type="EMBL" id="TYK14220.1"/>
    </source>
</evidence>
<name>A0A5D3CS33_CUCMM</name>
<reference evidence="2 3" key="1">
    <citation type="submission" date="2019-08" db="EMBL/GenBank/DDBJ databases">
        <title>Draft genome sequences of two oriental melons (Cucumis melo L. var makuwa).</title>
        <authorList>
            <person name="Kwon S.-Y."/>
        </authorList>
    </citation>
    <scope>NUCLEOTIDE SEQUENCE [LARGE SCALE GENOMIC DNA]</scope>
    <source>
        <strain evidence="3">cv. Chang Bougi</strain>
        <tissue evidence="2">Leaf</tissue>
    </source>
</reference>
<accession>A0A5D3CS33</accession>
<evidence type="ECO:0000259" key="1">
    <source>
        <dbReference type="Pfam" id="PF13961"/>
    </source>
</evidence>